<reference evidence="1" key="1">
    <citation type="submission" date="2023-02" db="EMBL/GenBank/DDBJ databases">
        <title>Elizabethkingia anophelis draft genomes.</title>
        <authorList>
            <person name="Nicholson A.C."/>
            <person name="Whitney A.M."/>
            <person name="Humrighouse B.W."/>
            <person name="Villarma A."/>
            <person name="Bell M."/>
            <person name="Mcquiston J."/>
        </authorList>
    </citation>
    <scope>NUCLEOTIDE SEQUENCE</scope>
    <source>
        <strain evidence="1">B4955</strain>
    </source>
</reference>
<organism evidence="1 2">
    <name type="scientific">Elizabethkingia anophelis</name>
    <dbReference type="NCBI Taxonomy" id="1117645"/>
    <lineage>
        <taxon>Bacteria</taxon>
        <taxon>Pseudomonadati</taxon>
        <taxon>Bacteroidota</taxon>
        <taxon>Flavobacteriia</taxon>
        <taxon>Flavobacteriales</taxon>
        <taxon>Weeksellaceae</taxon>
        <taxon>Elizabethkingia</taxon>
    </lineage>
</organism>
<dbReference type="InterPro" id="IPR027417">
    <property type="entry name" value="P-loop_NTPase"/>
</dbReference>
<sequence>MPENQETYTVPPAYSWADIEKRKFKTLEFEGVWLDLIGTPEVSGSWIIWGLSGNGKTRFCLQLAKYMAGFQRVFYNTLEEGMKLSFKQALEDNNIQSVGNRFCFHKEKLPQLLARLRQKRSPNIIIIDSLQHFRITQAEYYNLLEEFPTKLFIFISHAQGSQPKGELADEIRYNSDVKIRVDKFIATPVENTRYGGNKPYTIWEEGARNANIKIT</sequence>
<evidence type="ECO:0000313" key="1">
    <source>
        <dbReference type="EMBL" id="MDV3665442.1"/>
    </source>
</evidence>
<dbReference type="AlphaFoldDB" id="A0AAE4P1Z5"/>
<proteinExistence type="predicted"/>
<evidence type="ECO:0008006" key="3">
    <source>
        <dbReference type="Google" id="ProtNLM"/>
    </source>
</evidence>
<gene>
    <name evidence="1" type="ORF">CMU51_15435</name>
</gene>
<dbReference type="Proteomes" id="UP001189000">
    <property type="component" value="Unassembled WGS sequence"/>
</dbReference>
<dbReference type="Gene3D" id="3.40.50.300">
    <property type="entry name" value="P-loop containing nucleotide triphosphate hydrolases"/>
    <property type="match status" value="1"/>
</dbReference>
<name>A0AAE4P1Z5_9FLAO</name>
<dbReference type="EMBL" id="NWGY01000015">
    <property type="protein sequence ID" value="MDV3665442.1"/>
    <property type="molecule type" value="Genomic_DNA"/>
</dbReference>
<comment type="caution">
    <text evidence="1">The sequence shown here is derived from an EMBL/GenBank/DDBJ whole genome shotgun (WGS) entry which is preliminary data.</text>
</comment>
<dbReference type="RefSeq" id="WP_009089676.1">
    <property type="nucleotide sequence ID" value="NZ_CP023403.1"/>
</dbReference>
<evidence type="ECO:0000313" key="2">
    <source>
        <dbReference type="Proteomes" id="UP001189000"/>
    </source>
</evidence>
<accession>A0AAE4P1Z5</accession>
<dbReference type="SUPFAM" id="SSF52540">
    <property type="entry name" value="P-loop containing nucleoside triphosphate hydrolases"/>
    <property type="match status" value="1"/>
</dbReference>
<protein>
    <recommendedName>
        <fullName evidence="3">AAA+ ATPase domain-containing protein</fullName>
    </recommendedName>
</protein>